<evidence type="ECO:0000256" key="3">
    <source>
        <dbReference type="ARBA" id="ARBA00022729"/>
    </source>
</evidence>
<accession>A0A517QHQ3</accession>
<dbReference type="Pfam" id="PF00639">
    <property type="entry name" value="Rotamase"/>
    <property type="match status" value="1"/>
</dbReference>
<evidence type="ECO:0000256" key="4">
    <source>
        <dbReference type="ARBA" id="ARBA00023110"/>
    </source>
</evidence>
<evidence type="ECO:0000256" key="5">
    <source>
        <dbReference type="ARBA" id="ARBA00023235"/>
    </source>
</evidence>
<organism evidence="9 10">
    <name type="scientific">Thalassoglobus polymorphus</name>
    <dbReference type="NCBI Taxonomy" id="2527994"/>
    <lineage>
        <taxon>Bacteria</taxon>
        <taxon>Pseudomonadati</taxon>
        <taxon>Planctomycetota</taxon>
        <taxon>Planctomycetia</taxon>
        <taxon>Planctomycetales</taxon>
        <taxon>Planctomycetaceae</taxon>
        <taxon>Thalassoglobus</taxon>
    </lineage>
</organism>
<evidence type="ECO:0000313" key="10">
    <source>
        <dbReference type="Proteomes" id="UP000315724"/>
    </source>
</evidence>
<dbReference type="GO" id="GO:0003755">
    <property type="term" value="F:peptidyl-prolyl cis-trans isomerase activity"/>
    <property type="evidence" value="ECO:0007669"/>
    <property type="project" value="UniProtKB-KW"/>
</dbReference>
<gene>
    <name evidence="9" type="primary">prsA3</name>
    <name evidence="9" type="ORF">Mal48_03940</name>
</gene>
<dbReference type="AlphaFoldDB" id="A0A517QHQ3"/>
<dbReference type="PROSITE" id="PS50198">
    <property type="entry name" value="PPIC_PPIASE_2"/>
    <property type="match status" value="1"/>
</dbReference>
<proteinExistence type="predicted"/>
<reference evidence="9 10" key="1">
    <citation type="submission" date="2019-02" db="EMBL/GenBank/DDBJ databases">
        <title>Deep-cultivation of Planctomycetes and their phenomic and genomic characterization uncovers novel biology.</title>
        <authorList>
            <person name="Wiegand S."/>
            <person name="Jogler M."/>
            <person name="Boedeker C."/>
            <person name="Pinto D."/>
            <person name="Vollmers J."/>
            <person name="Rivas-Marin E."/>
            <person name="Kohn T."/>
            <person name="Peeters S.H."/>
            <person name="Heuer A."/>
            <person name="Rast P."/>
            <person name="Oberbeckmann S."/>
            <person name="Bunk B."/>
            <person name="Jeske O."/>
            <person name="Meyerdierks A."/>
            <person name="Storesund J.E."/>
            <person name="Kallscheuer N."/>
            <person name="Luecker S."/>
            <person name="Lage O.M."/>
            <person name="Pohl T."/>
            <person name="Merkel B.J."/>
            <person name="Hornburger P."/>
            <person name="Mueller R.-W."/>
            <person name="Bruemmer F."/>
            <person name="Labrenz M."/>
            <person name="Spormann A.M."/>
            <person name="Op den Camp H."/>
            <person name="Overmann J."/>
            <person name="Amann R."/>
            <person name="Jetten M.S.M."/>
            <person name="Mascher T."/>
            <person name="Medema M.H."/>
            <person name="Devos D.P."/>
            <person name="Kaster A.-K."/>
            <person name="Ovreas L."/>
            <person name="Rohde M."/>
            <person name="Galperin M.Y."/>
            <person name="Jogler C."/>
        </authorList>
    </citation>
    <scope>NUCLEOTIDE SEQUENCE [LARGE SCALE GENOMIC DNA]</scope>
    <source>
        <strain evidence="9 10">Mal48</strain>
    </source>
</reference>
<dbReference type="Pfam" id="PF13624">
    <property type="entry name" value="SurA_N_3"/>
    <property type="match status" value="1"/>
</dbReference>
<feature type="compositionally biased region" description="Polar residues" evidence="7">
    <location>
        <begin position="10"/>
        <end position="22"/>
    </location>
</feature>
<dbReference type="Gene3D" id="1.10.4030.10">
    <property type="entry name" value="Porin chaperone SurA, peptide-binding domain"/>
    <property type="match status" value="1"/>
</dbReference>
<dbReference type="InterPro" id="IPR027304">
    <property type="entry name" value="Trigger_fact/SurA_dom_sf"/>
</dbReference>
<evidence type="ECO:0000259" key="8">
    <source>
        <dbReference type="PROSITE" id="PS50198"/>
    </source>
</evidence>
<feature type="region of interest" description="Disordered" evidence="7">
    <location>
        <begin position="353"/>
        <end position="376"/>
    </location>
</feature>
<dbReference type="InterPro" id="IPR050245">
    <property type="entry name" value="PrsA_foldase"/>
</dbReference>
<keyword evidence="3" id="KW-0732">Signal</keyword>
<dbReference type="SUPFAM" id="SSF54534">
    <property type="entry name" value="FKBP-like"/>
    <property type="match status" value="1"/>
</dbReference>
<sequence>MSELNHSSEEVQNNPTTESVTIETALPPATSGRSWKSYLAGTVVLLVLAAVCLQFFQANPAVSQTDGTDANTGRVTMNAATPGKILAKVNNQGITYDLVARECVAKYGEEILESMVNRLIIQQECDRLGITVSRGEVEAEVAETAKKFNLPLDTWYQMLSSERGLTKEQYQNDIIWPMLALKKLAGKDIQVTEKEMQEGFERDYGPRVKARMILVEGNIRQANQIWEKCMATPDDFDRIARENSADPNSRPLGGVIPPIRKNGVDKAIEEAAFKLQPGELSGLIQVSEGRYVILKCEGLTEPVVEDIRVVWNDLLAQLTEEKTQTSVAKVFEKLRKEARVDNFLTRTSTAGRNPIQQTAGFTNGEPVKPQVQQITR</sequence>
<evidence type="ECO:0000256" key="2">
    <source>
        <dbReference type="ARBA" id="ARBA00013194"/>
    </source>
</evidence>
<dbReference type="InterPro" id="IPR046357">
    <property type="entry name" value="PPIase_dom_sf"/>
</dbReference>
<evidence type="ECO:0000256" key="6">
    <source>
        <dbReference type="PROSITE-ProRule" id="PRU00278"/>
    </source>
</evidence>
<dbReference type="InterPro" id="IPR000297">
    <property type="entry name" value="PPIase_PpiC"/>
</dbReference>
<keyword evidence="4 6" id="KW-0697">Rotamase</keyword>
<dbReference type="EC" id="5.2.1.8" evidence="2"/>
<keyword evidence="5 6" id="KW-0413">Isomerase</keyword>
<keyword evidence="10" id="KW-1185">Reference proteome</keyword>
<dbReference type="OrthoDB" id="275776at2"/>
<dbReference type="SUPFAM" id="SSF109998">
    <property type="entry name" value="Triger factor/SurA peptide-binding domain-like"/>
    <property type="match status" value="1"/>
</dbReference>
<protein>
    <recommendedName>
        <fullName evidence="2">peptidylprolyl isomerase</fullName>
        <ecNumber evidence="2">5.2.1.8</ecNumber>
    </recommendedName>
</protein>
<feature type="region of interest" description="Disordered" evidence="7">
    <location>
        <begin position="1"/>
        <end position="22"/>
    </location>
</feature>
<dbReference type="PANTHER" id="PTHR47245">
    <property type="entry name" value="PEPTIDYLPROLYL ISOMERASE"/>
    <property type="match status" value="1"/>
</dbReference>
<evidence type="ECO:0000256" key="1">
    <source>
        <dbReference type="ARBA" id="ARBA00000971"/>
    </source>
</evidence>
<dbReference type="Gene3D" id="3.10.50.40">
    <property type="match status" value="1"/>
</dbReference>
<feature type="domain" description="PpiC" evidence="8">
    <location>
        <begin position="205"/>
        <end position="297"/>
    </location>
</feature>
<name>A0A517QHQ3_9PLAN</name>
<dbReference type="EMBL" id="CP036267">
    <property type="protein sequence ID" value="QDT31162.1"/>
    <property type="molecule type" value="Genomic_DNA"/>
</dbReference>
<evidence type="ECO:0000256" key="7">
    <source>
        <dbReference type="SAM" id="MobiDB-lite"/>
    </source>
</evidence>
<dbReference type="KEGG" id="tpol:Mal48_03940"/>
<dbReference type="PANTHER" id="PTHR47245:SF1">
    <property type="entry name" value="FOLDASE PROTEIN PRSA"/>
    <property type="match status" value="1"/>
</dbReference>
<dbReference type="RefSeq" id="WP_145195538.1">
    <property type="nucleotide sequence ID" value="NZ_CP036267.1"/>
</dbReference>
<comment type="catalytic activity">
    <reaction evidence="1">
        <text>[protein]-peptidylproline (omega=180) = [protein]-peptidylproline (omega=0)</text>
        <dbReference type="Rhea" id="RHEA:16237"/>
        <dbReference type="Rhea" id="RHEA-COMP:10747"/>
        <dbReference type="Rhea" id="RHEA-COMP:10748"/>
        <dbReference type="ChEBI" id="CHEBI:83833"/>
        <dbReference type="ChEBI" id="CHEBI:83834"/>
        <dbReference type="EC" id="5.2.1.8"/>
    </reaction>
</comment>
<dbReference type="Proteomes" id="UP000315724">
    <property type="component" value="Chromosome"/>
</dbReference>
<evidence type="ECO:0000313" key="9">
    <source>
        <dbReference type="EMBL" id="QDT31162.1"/>
    </source>
</evidence>